<dbReference type="InterPro" id="IPR051238">
    <property type="entry name" value="GDSL_esterase/lipase"/>
</dbReference>
<accession>A0ABM3R9J6</accession>
<comment type="subcellular location">
    <subcellularLocation>
        <location evidence="1">Secreted</location>
    </subcellularLocation>
</comment>
<name>A0ABM3R9J6_SPIOL</name>
<dbReference type="InterPro" id="IPR036514">
    <property type="entry name" value="SGNH_hydro_sf"/>
</dbReference>
<keyword evidence="9" id="KW-1185">Reference proteome</keyword>
<evidence type="ECO:0000256" key="6">
    <source>
        <dbReference type="ARBA" id="ARBA00022963"/>
    </source>
</evidence>
<dbReference type="InterPro" id="IPR001087">
    <property type="entry name" value="GDSL"/>
</dbReference>
<evidence type="ECO:0000256" key="1">
    <source>
        <dbReference type="ARBA" id="ARBA00004613"/>
    </source>
</evidence>
<evidence type="ECO:0000256" key="4">
    <source>
        <dbReference type="ARBA" id="ARBA00022729"/>
    </source>
</evidence>
<evidence type="ECO:0008006" key="11">
    <source>
        <dbReference type="Google" id="ProtNLM"/>
    </source>
</evidence>
<keyword evidence="4 8" id="KW-0732">Signal</keyword>
<sequence>MAIDLCNSFRILTLCFLALGWLCNAKNPVNGGGGFKGMFIFGSSIVDNGNNNNIVATLAKANYLPYGMDFGTTTGRFSNGKNFADFIGDYLKLPLIPAFADPQTKGDAILHGVNFGSGGSGILDETGLVVGKVICLNDQIGNFEGVTLPELESQLRCQRTEILPDYLFLVAAGNNDYLLNYFLLGQMIQSPQSFAAKLMSTYSAQLQRLYNLGARNFLLISVYPLGCSPAISKGKGCLQDRNAIITIFYDQLISMVNQIKPLMPGSEIIVLNSAKIIMDIVNNPNSAGFTNVSDPCCEVSTNGLSCKENGNVCDNRDNYVYFDGQHNTEALSAAMATKAYSSCDQSEVFPDNLHELARAHHIRYYNMKFTLCTTSKMENETIVLQYGHFHKGLFGFFVEDPPTHTFTPKFNLAQRKSSIIMNNNNSNLASLVLFLIFPFLLLTCLPLCNSVCNKTNSKTADIQGMFVFGSSIMDNGNNNFLNTAIKANYLPYGIDLPFGKNGSRFTNGKNFADRVGDLVKLPLLPAFSDPRTRGVASFHGVNHASAGSGILDVTGSNMGVTSLNQQIQNFVDVTFPNLQAQRPECSNIDLLHNHLFLFSIGSNDFSTNFFQGGSRNVSLEFFTANLTSSLASQLTRLYNLGARKFAFLNIGPLGCTPMARASMPNKECNEALNYAAFLFNTQLVQMLDVIRAQMPGFQSVVVNFFQIALEFIRNPSFGGFSDVKNSCCEVSVKNGGGLCKRDGNVCNNRSKYVYFDGLHPTEALYGIVATRAYSSNTTTEVYPFNIQTLAQL</sequence>
<dbReference type="SUPFAM" id="SSF52266">
    <property type="entry name" value="SGNH hydrolase"/>
    <property type="match status" value="1"/>
</dbReference>
<dbReference type="Gene3D" id="3.40.50.1110">
    <property type="entry name" value="SGNH hydrolase"/>
    <property type="match status" value="2"/>
</dbReference>
<dbReference type="Pfam" id="PF00657">
    <property type="entry name" value="Lipase_GDSL"/>
    <property type="match status" value="2"/>
</dbReference>
<evidence type="ECO:0000256" key="7">
    <source>
        <dbReference type="ARBA" id="ARBA00023098"/>
    </source>
</evidence>
<evidence type="ECO:0000313" key="10">
    <source>
        <dbReference type="RefSeq" id="XP_056692300.1"/>
    </source>
</evidence>
<proteinExistence type="inferred from homology"/>
<organism evidence="9 10">
    <name type="scientific">Spinacia oleracea</name>
    <name type="common">Spinach</name>
    <dbReference type="NCBI Taxonomy" id="3562"/>
    <lineage>
        <taxon>Eukaryota</taxon>
        <taxon>Viridiplantae</taxon>
        <taxon>Streptophyta</taxon>
        <taxon>Embryophyta</taxon>
        <taxon>Tracheophyta</taxon>
        <taxon>Spermatophyta</taxon>
        <taxon>Magnoliopsida</taxon>
        <taxon>eudicotyledons</taxon>
        <taxon>Gunneridae</taxon>
        <taxon>Pentapetalae</taxon>
        <taxon>Caryophyllales</taxon>
        <taxon>Chenopodiaceae</taxon>
        <taxon>Chenopodioideae</taxon>
        <taxon>Anserineae</taxon>
        <taxon>Spinacia</taxon>
    </lineage>
</organism>
<keyword evidence="5" id="KW-0378">Hydrolase</keyword>
<reference evidence="10" key="2">
    <citation type="submission" date="2025-08" db="UniProtKB">
        <authorList>
            <consortium name="RefSeq"/>
        </authorList>
    </citation>
    <scope>IDENTIFICATION</scope>
    <source>
        <tissue evidence="10">Leaf</tissue>
    </source>
</reference>
<feature type="signal peptide" evidence="8">
    <location>
        <begin position="1"/>
        <end position="25"/>
    </location>
</feature>
<evidence type="ECO:0000256" key="3">
    <source>
        <dbReference type="ARBA" id="ARBA00022525"/>
    </source>
</evidence>
<evidence type="ECO:0000256" key="2">
    <source>
        <dbReference type="ARBA" id="ARBA00008668"/>
    </source>
</evidence>
<dbReference type="RefSeq" id="XP_056692300.1">
    <property type="nucleotide sequence ID" value="XM_056836322.1"/>
</dbReference>
<dbReference type="Proteomes" id="UP000813463">
    <property type="component" value="Chromosome 2"/>
</dbReference>
<comment type="similarity">
    <text evidence="2">Belongs to the 'GDSL' lipolytic enzyme family.</text>
</comment>
<evidence type="ECO:0000256" key="8">
    <source>
        <dbReference type="SAM" id="SignalP"/>
    </source>
</evidence>
<gene>
    <name evidence="10" type="primary">LOC110784512</name>
</gene>
<evidence type="ECO:0000313" key="9">
    <source>
        <dbReference type="Proteomes" id="UP000813463"/>
    </source>
</evidence>
<dbReference type="PANTHER" id="PTHR45650:SF2">
    <property type="entry name" value="OS06G0560700 PROTEIN"/>
    <property type="match status" value="1"/>
</dbReference>
<evidence type="ECO:0000256" key="5">
    <source>
        <dbReference type="ARBA" id="ARBA00022801"/>
    </source>
</evidence>
<reference evidence="9" key="1">
    <citation type="journal article" date="2021" name="Nat. Commun.">
        <title>Genomic analyses provide insights into spinach domestication and the genetic basis of agronomic traits.</title>
        <authorList>
            <person name="Cai X."/>
            <person name="Sun X."/>
            <person name="Xu C."/>
            <person name="Sun H."/>
            <person name="Wang X."/>
            <person name="Ge C."/>
            <person name="Zhang Z."/>
            <person name="Wang Q."/>
            <person name="Fei Z."/>
            <person name="Jiao C."/>
            <person name="Wang Q."/>
        </authorList>
    </citation>
    <scope>NUCLEOTIDE SEQUENCE [LARGE SCALE GENOMIC DNA]</scope>
    <source>
        <strain evidence="9">cv. Varoflay</strain>
    </source>
</reference>
<dbReference type="InterPro" id="IPR035669">
    <property type="entry name" value="SGNH_plant_lipase-like"/>
</dbReference>
<dbReference type="PANTHER" id="PTHR45650">
    <property type="entry name" value="GDSL-LIKE LIPASE/ACYLHYDROLASE-RELATED"/>
    <property type="match status" value="1"/>
</dbReference>
<keyword evidence="7" id="KW-0443">Lipid metabolism</keyword>
<dbReference type="GeneID" id="110784512"/>
<keyword evidence="6" id="KW-0442">Lipid degradation</keyword>
<keyword evidence="3" id="KW-0964">Secreted</keyword>
<protein>
    <recommendedName>
        <fullName evidence="11">SGNH hydrolase-type esterase domain-containing protein</fullName>
    </recommendedName>
</protein>
<feature type="chain" id="PRO_5045195939" description="SGNH hydrolase-type esterase domain-containing protein" evidence="8">
    <location>
        <begin position="26"/>
        <end position="792"/>
    </location>
</feature>
<dbReference type="CDD" id="cd01837">
    <property type="entry name" value="SGNH_plant_lipase_like"/>
    <property type="match status" value="2"/>
</dbReference>